<comment type="cofactor">
    <cofactor evidence="8">
        <name>Fe(2+)</name>
        <dbReference type="ChEBI" id="CHEBI:29033"/>
    </cofactor>
    <text evidence="8">Binds 1 Fe(2+) ion per subunit.</text>
</comment>
<name>A0A662DBQ7_UNCAE</name>
<keyword evidence="1 8" id="KW-0963">Cytoplasm</keyword>
<accession>A0A662DBQ7</accession>
<keyword evidence="3 8" id="KW-0819">tRNA processing</keyword>
<dbReference type="HAMAP" id="MF_01445">
    <property type="entry name" value="TsaD"/>
    <property type="match status" value="1"/>
</dbReference>
<feature type="binding site" evidence="8">
    <location>
        <position position="275"/>
    </location>
    <ligand>
        <name>substrate</name>
    </ligand>
</feature>
<keyword evidence="2 8" id="KW-0808">Transferase</keyword>
<evidence type="ECO:0000256" key="6">
    <source>
        <dbReference type="ARBA" id="ARBA00023315"/>
    </source>
</evidence>
<dbReference type="PRINTS" id="PR00789">
    <property type="entry name" value="OSIALOPTASE"/>
</dbReference>
<keyword evidence="5 8" id="KW-0408">Iron</keyword>
<dbReference type="GO" id="GO:0061711">
    <property type="term" value="F:tRNA N(6)-L-threonylcarbamoyladenine synthase activity"/>
    <property type="evidence" value="ECO:0007669"/>
    <property type="project" value="UniProtKB-EC"/>
</dbReference>
<dbReference type="InterPro" id="IPR017861">
    <property type="entry name" value="KAE1/TsaD"/>
</dbReference>
<dbReference type="GO" id="GO:0005506">
    <property type="term" value="F:iron ion binding"/>
    <property type="evidence" value="ECO:0007669"/>
    <property type="project" value="UniProtKB-UniRule"/>
</dbReference>
<protein>
    <recommendedName>
        <fullName evidence="8">tRNA N6-adenosine threonylcarbamoyltransferase</fullName>
        <ecNumber evidence="8">2.3.1.234</ecNumber>
    </recommendedName>
    <alternativeName>
        <fullName evidence="8">N6-L-threonylcarbamoyladenine synthase</fullName>
        <shortName evidence="8">t(6)A synthase</shortName>
    </alternativeName>
    <alternativeName>
        <fullName evidence="8">t(6)A37 threonylcarbamoyladenosine biosynthesis protein TsaD</fullName>
    </alternativeName>
    <alternativeName>
        <fullName evidence="8">tRNA threonylcarbamoyladenosine biosynthesis protein TsaD</fullName>
    </alternativeName>
</protein>
<feature type="binding site" evidence="8">
    <location>
        <position position="115"/>
    </location>
    <ligand>
        <name>Fe cation</name>
        <dbReference type="ChEBI" id="CHEBI:24875"/>
    </ligand>
</feature>
<evidence type="ECO:0000256" key="1">
    <source>
        <dbReference type="ARBA" id="ARBA00022490"/>
    </source>
</evidence>
<dbReference type="FunFam" id="3.30.420.40:FF:000012">
    <property type="entry name" value="tRNA N6-adenosine threonylcarbamoyltransferase"/>
    <property type="match status" value="1"/>
</dbReference>
<evidence type="ECO:0000256" key="3">
    <source>
        <dbReference type="ARBA" id="ARBA00022694"/>
    </source>
</evidence>
<dbReference type="Gene3D" id="3.30.420.40">
    <property type="match status" value="2"/>
</dbReference>
<dbReference type="GO" id="GO:0002949">
    <property type="term" value="P:tRNA threonylcarbamoyladenosine modification"/>
    <property type="evidence" value="ECO:0007669"/>
    <property type="project" value="UniProtKB-UniRule"/>
</dbReference>
<comment type="function">
    <text evidence="8">Required for the formation of a threonylcarbamoyl group on adenosine at position 37 (t(6)A37) in tRNAs that read codons beginning with adenine. Is involved in the transfer of the threonylcarbamoyl moiety of threonylcarbamoyl-AMP (TC-AMP) to the N6 group of A37, together with TsaE and TsaB. TsaD likely plays a direct catalytic role in this reaction.</text>
</comment>
<dbReference type="InterPro" id="IPR017860">
    <property type="entry name" value="Peptidase_M22_CS"/>
</dbReference>
<evidence type="ECO:0000256" key="5">
    <source>
        <dbReference type="ARBA" id="ARBA00023004"/>
    </source>
</evidence>
<dbReference type="CDD" id="cd24133">
    <property type="entry name" value="ASKHA_NBD_TsaD_bac"/>
    <property type="match status" value="1"/>
</dbReference>
<dbReference type="InterPro" id="IPR043129">
    <property type="entry name" value="ATPase_NBD"/>
</dbReference>
<dbReference type="AlphaFoldDB" id="A0A662DBQ7"/>
<comment type="caution">
    <text evidence="10">The sequence shown here is derived from an EMBL/GenBank/DDBJ whole genome shotgun (WGS) entry which is preliminary data.</text>
</comment>
<comment type="catalytic activity">
    <reaction evidence="7 8">
        <text>L-threonylcarbamoyladenylate + adenosine(37) in tRNA = N(6)-L-threonylcarbamoyladenosine(37) in tRNA + AMP + H(+)</text>
        <dbReference type="Rhea" id="RHEA:37059"/>
        <dbReference type="Rhea" id="RHEA-COMP:10162"/>
        <dbReference type="Rhea" id="RHEA-COMP:10163"/>
        <dbReference type="ChEBI" id="CHEBI:15378"/>
        <dbReference type="ChEBI" id="CHEBI:73682"/>
        <dbReference type="ChEBI" id="CHEBI:74411"/>
        <dbReference type="ChEBI" id="CHEBI:74418"/>
        <dbReference type="ChEBI" id="CHEBI:456215"/>
        <dbReference type="EC" id="2.3.1.234"/>
    </reaction>
</comment>
<dbReference type="PANTHER" id="PTHR11735">
    <property type="entry name" value="TRNA N6-ADENOSINE THREONYLCARBAMOYLTRANSFERASE"/>
    <property type="match status" value="1"/>
</dbReference>
<dbReference type="FunFam" id="3.30.420.40:FF:000040">
    <property type="entry name" value="tRNA N6-adenosine threonylcarbamoyltransferase"/>
    <property type="match status" value="1"/>
</dbReference>
<evidence type="ECO:0000256" key="7">
    <source>
        <dbReference type="ARBA" id="ARBA00048117"/>
    </source>
</evidence>
<organism evidence="10 11">
    <name type="scientific">Aerophobetes bacterium</name>
    <dbReference type="NCBI Taxonomy" id="2030807"/>
    <lineage>
        <taxon>Bacteria</taxon>
        <taxon>Candidatus Aerophobota</taxon>
    </lineage>
</organism>
<proteinExistence type="inferred from homology"/>
<dbReference type="SUPFAM" id="SSF53067">
    <property type="entry name" value="Actin-like ATPase domain"/>
    <property type="match status" value="1"/>
</dbReference>
<keyword evidence="6 8" id="KW-0012">Acyltransferase</keyword>
<evidence type="ECO:0000256" key="8">
    <source>
        <dbReference type="HAMAP-Rule" id="MF_01445"/>
    </source>
</evidence>
<dbReference type="Pfam" id="PF00814">
    <property type="entry name" value="TsaD"/>
    <property type="match status" value="1"/>
</dbReference>
<dbReference type="NCBIfam" id="TIGR00329">
    <property type="entry name" value="gcp_kae1"/>
    <property type="match status" value="1"/>
</dbReference>
<reference evidence="10 11" key="1">
    <citation type="submission" date="2018-06" db="EMBL/GenBank/DDBJ databases">
        <title>Extensive metabolic versatility and redundancy in microbially diverse, dynamic hydrothermal sediments.</title>
        <authorList>
            <person name="Dombrowski N."/>
            <person name="Teske A."/>
            <person name="Baker B.J."/>
        </authorList>
    </citation>
    <scope>NUCLEOTIDE SEQUENCE [LARGE SCALE GENOMIC DNA]</scope>
    <source>
        <strain evidence="10">B19_G9</strain>
    </source>
</reference>
<evidence type="ECO:0000313" key="11">
    <source>
        <dbReference type="Proteomes" id="UP000267654"/>
    </source>
</evidence>
<comment type="similarity">
    <text evidence="8">Belongs to the KAE1 / TsaD family.</text>
</comment>
<feature type="binding site" evidence="8">
    <location>
        <position position="180"/>
    </location>
    <ligand>
        <name>substrate</name>
    </ligand>
</feature>
<evidence type="ECO:0000256" key="4">
    <source>
        <dbReference type="ARBA" id="ARBA00022723"/>
    </source>
</evidence>
<dbReference type="EMBL" id="QMQB01000105">
    <property type="protein sequence ID" value="RLE13180.1"/>
    <property type="molecule type" value="Genomic_DNA"/>
</dbReference>
<evidence type="ECO:0000259" key="9">
    <source>
        <dbReference type="Pfam" id="PF00814"/>
    </source>
</evidence>
<dbReference type="PANTHER" id="PTHR11735:SF6">
    <property type="entry name" value="TRNA N6-ADENOSINE THREONYLCARBAMOYLTRANSFERASE, MITOCHONDRIAL"/>
    <property type="match status" value="1"/>
</dbReference>
<comment type="subcellular location">
    <subcellularLocation>
        <location evidence="8">Cytoplasm</location>
    </subcellularLocation>
</comment>
<dbReference type="InterPro" id="IPR022450">
    <property type="entry name" value="TsaD"/>
</dbReference>
<feature type="binding site" evidence="8">
    <location>
        <position position="184"/>
    </location>
    <ligand>
        <name>substrate</name>
    </ligand>
</feature>
<evidence type="ECO:0000256" key="2">
    <source>
        <dbReference type="ARBA" id="ARBA00022679"/>
    </source>
</evidence>
<feature type="binding site" evidence="8">
    <location>
        <position position="301"/>
    </location>
    <ligand>
        <name>Fe cation</name>
        <dbReference type="ChEBI" id="CHEBI:24875"/>
    </ligand>
</feature>
<feature type="domain" description="Gcp-like" evidence="9">
    <location>
        <begin position="23"/>
        <end position="307"/>
    </location>
</feature>
<keyword evidence="4 8" id="KW-0479">Metal-binding</keyword>
<dbReference type="PROSITE" id="PS01016">
    <property type="entry name" value="GLYCOPROTEASE"/>
    <property type="match status" value="1"/>
</dbReference>
<feature type="binding site" evidence="8">
    <location>
        <begin position="134"/>
        <end position="138"/>
    </location>
    <ligand>
        <name>substrate</name>
    </ligand>
</feature>
<sequence>MLILGIETSCDETAVAVVENGGKIRSNLVASQVELHKQFYGVVPEVASRKHLEVILLLLDKALKKAGICLKDLNAVGVTIGPGLLGSLLVGVTVAKGVALSLNIPFVGINHLEAHLYAGLIQNPSFYPPFVGLIISGGHTELVYLSEKKECELLGSTRDDAVGEAFDKIARALDLGYPGGPIIEKIAKKGDPYKIKFPLPHFKEEGTLDFSFSGLKTAVIYKIKEMRDKKLRIPVEDIAAGFQLQVANIILDRIKKAVSLRKVKRVIIGGGVASNKFIKDFLFRNLEDVDLLIPPPELCTDNAAMVAALAYEKIKRGEISSLSVEAQANLGIGINK</sequence>
<dbReference type="EC" id="2.3.1.234" evidence="8"/>
<dbReference type="Proteomes" id="UP000267654">
    <property type="component" value="Unassembled WGS sequence"/>
</dbReference>
<feature type="binding site" evidence="8">
    <location>
        <position position="167"/>
    </location>
    <ligand>
        <name>substrate</name>
    </ligand>
</feature>
<dbReference type="InterPro" id="IPR000905">
    <property type="entry name" value="Gcp-like_dom"/>
</dbReference>
<dbReference type="GO" id="GO:0005737">
    <property type="term" value="C:cytoplasm"/>
    <property type="evidence" value="ECO:0007669"/>
    <property type="project" value="UniProtKB-SubCell"/>
</dbReference>
<dbReference type="NCBIfam" id="TIGR03723">
    <property type="entry name" value="T6A_TsaD_YgjD"/>
    <property type="match status" value="1"/>
</dbReference>
<evidence type="ECO:0000313" key="10">
    <source>
        <dbReference type="EMBL" id="RLE13180.1"/>
    </source>
</evidence>
<feature type="binding site" evidence="8">
    <location>
        <position position="111"/>
    </location>
    <ligand>
        <name>Fe cation</name>
        <dbReference type="ChEBI" id="CHEBI:24875"/>
    </ligand>
</feature>
<gene>
    <name evidence="8 10" type="primary">tsaD</name>
    <name evidence="10" type="ORF">DRI96_03400</name>
</gene>